<dbReference type="EMBL" id="KZ992931">
    <property type="protein sequence ID" value="RKP06206.1"/>
    <property type="molecule type" value="Genomic_DNA"/>
</dbReference>
<dbReference type="Proteomes" id="UP000271241">
    <property type="component" value="Unassembled WGS sequence"/>
</dbReference>
<dbReference type="InterPro" id="IPR003428">
    <property type="entry name" value="MAM33"/>
</dbReference>
<name>A0A4P9XKC7_9FUNG</name>
<evidence type="ECO:0000256" key="2">
    <source>
        <dbReference type="SAM" id="MobiDB-lite"/>
    </source>
</evidence>
<keyword evidence="1" id="KW-0175">Coiled coil</keyword>
<dbReference type="Pfam" id="PF02330">
    <property type="entry name" value="MAM33"/>
    <property type="match status" value="1"/>
</dbReference>
<gene>
    <name evidence="4" type="ORF">THASP1DRAFT_31972</name>
</gene>
<organism evidence="4 5">
    <name type="scientific">Thamnocephalis sphaerospora</name>
    <dbReference type="NCBI Taxonomy" id="78915"/>
    <lineage>
        <taxon>Eukaryota</taxon>
        <taxon>Fungi</taxon>
        <taxon>Fungi incertae sedis</taxon>
        <taxon>Zoopagomycota</taxon>
        <taxon>Zoopagomycotina</taxon>
        <taxon>Zoopagomycetes</taxon>
        <taxon>Zoopagales</taxon>
        <taxon>Sigmoideomycetaceae</taxon>
        <taxon>Thamnocephalis</taxon>
    </lineage>
</organism>
<evidence type="ECO:0000256" key="1">
    <source>
        <dbReference type="SAM" id="Coils"/>
    </source>
</evidence>
<feature type="region of interest" description="Disordered" evidence="2">
    <location>
        <begin position="173"/>
        <end position="234"/>
    </location>
</feature>
<feature type="region of interest" description="Disordered" evidence="2">
    <location>
        <begin position="61"/>
        <end position="84"/>
    </location>
</feature>
<evidence type="ECO:0000313" key="5">
    <source>
        <dbReference type="Proteomes" id="UP000271241"/>
    </source>
</evidence>
<dbReference type="Gene3D" id="3.10.280.10">
    <property type="entry name" value="Mitochondrial glycoprotein"/>
    <property type="match status" value="1"/>
</dbReference>
<dbReference type="Gene3D" id="1.10.287.1490">
    <property type="match status" value="1"/>
</dbReference>
<accession>A0A4P9XKC7</accession>
<sequence>MAASSPAASSSTPLRGNTQRRVSQRLLAAPYAAAVTAAACEALVTPRVQKSAVVVTPRNSAPLSSLSSLSTRSQQRYRQAQRRPPGKYAPLVLEAIDRARRQSRRRPYVHLTAIRARLRWRAAAGRLVLSPGWPRRLHRQLERMVHYGELHREVDNSLAYAFTDRVSRQITQERRQSGLAAPALGSPKQTPSKNTTPKSTPAKRTPVKRTPWKRVFGVADREGLPNDENHDSDDESFSVYWHVASRLAVNHRRDGPDSVRMTPRPASRCRTPATPTRHSTGSTSALRPTTAQTSKRRRSARLEDDTVESPSCMQSPSPNRTKRRCGVFVEIDTVPIPVPASERDLMLSAESEDEEFYDAEDNALMLAFDPVPSSTDIESNLDALDSAEVDGDSPAAAEEVASTASQIVAAAATTASLDTPAPSRSLASLLWASHPLTPPETPGLARFQFEPSAPSMPLSPTESTVHAAGPSTVSALSPPATPPRDLGKQDTANEEDEDEWISPTVDHDAIGFAYTSDDVSDDEQHPLQHTSEDDDYDHSVRYDKHDHGHSLFLAGADDTMSTGAAVDKTQSGALSRMAIVRRLVEQVVFATQKGKANAPFLDRICQELLQETTSQTSANTVEALRLQIVALEKQLKQCEVDYSTELATLRERYRVDTTCAERELAVVAEQLEHARGEIARLQTALEDADQCRWDELAAKELLLEELRGELEQARAHERQLAAEQHAAWTSEQLAKFEIEVAARDAHLNELQEERRSLQGELELLRGKLHVATSERDTIQRQLDEQRAAVDVERQQWGQEKDALTRQMAEAAEDAAKRDALALRGIHYFHTLCIYWLIEAVLSVTIVVVSPTLLTNMAFRALSLLRAARPALRPALLARPTGFLATRAALPRASLAAAVRSISSTVPRFGQGLVDRDLVHQLDQELKLELEDRDAEVPDFLRAFQAQNKFQLHDVAGRDEVTLTRAFGNEQIRRG</sequence>
<feature type="compositionally biased region" description="Low complexity" evidence="2">
    <location>
        <begin position="63"/>
        <end position="78"/>
    </location>
</feature>
<feature type="compositionally biased region" description="Low complexity" evidence="2">
    <location>
        <begin position="186"/>
        <end position="203"/>
    </location>
</feature>
<feature type="compositionally biased region" description="Polar residues" evidence="2">
    <location>
        <begin position="273"/>
        <end position="293"/>
    </location>
</feature>
<keyword evidence="3" id="KW-0472">Membrane</keyword>
<dbReference type="GO" id="GO:0005759">
    <property type="term" value="C:mitochondrial matrix"/>
    <property type="evidence" value="ECO:0007669"/>
    <property type="project" value="InterPro"/>
</dbReference>
<dbReference type="OrthoDB" id="278212at2759"/>
<feature type="compositionally biased region" description="Basic and acidic residues" evidence="2">
    <location>
        <begin position="219"/>
        <end position="229"/>
    </location>
</feature>
<evidence type="ECO:0000256" key="3">
    <source>
        <dbReference type="SAM" id="Phobius"/>
    </source>
</evidence>
<feature type="region of interest" description="Disordered" evidence="2">
    <location>
        <begin position="441"/>
        <end position="538"/>
    </location>
</feature>
<feature type="region of interest" description="Disordered" evidence="2">
    <location>
        <begin position="252"/>
        <end position="321"/>
    </location>
</feature>
<dbReference type="InterPro" id="IPR036561">
    <property type="entry name" value="MAM33_sf"/>
</dbReference>
<dbReference type="AlphaFoldDB" id="A0A4P9XKC7"/>
<dbReference type="SUPFAM" id="SSF54529">
    <property type="entry name" value="Mitochondrial glycoprotein MAM33-like"/>
    <property type="match status" value="1"/>
</dbReference>
<proteinExistence type="predicted"/>
<protein>
    <submittedName>
        <fullName evidence="4">Uncharacterized protein</fullName>
    </submittedName>
</protein>
<dbReference type="STRING" id="78915.A0A4P9XKC7"/>
<keyword evidence="3" id="KW-1133">Transmembrane helix</keyword>
<evidence type="ECO:0000313" key="4">
    <source>
        <dbReference type="EMBL" id="RKP06206.1"/>
    </source>
</evidence>
<keyword evidence="5" id="KW-1185">Reference proteome</keyword>
<feature type="coiled-coil region" evidence="1">
    <location>
        <begin position="621"/>
        <end position="813"/>
    </location>
</feature>
<reference evidence="5" key="1">
    <citation type="journal article" date="2018" name="Nat. Microbiol.">
        <title>Leveraging single-cell genomics to expand the fungal tree of life.</title>
        <authorList>
            <person name="Ahrendt S.R."/>
            <person name="Quandt C.A."/>
            <person name="Ciobanu D."/>
            <person name="Clum A."/>
            <person name="Salamov A."/>
            <person name="Andreopoulos B."/>
            <person name="Cheng J.F."/>
            <person name="Woyke T."/>
            <person name="Pelin A."/>
            <person name="Henrissat B."/>
            <person name="Reynolds N.K."/>
            <person name="Benny G.L."/>
            <person name="Smith M.E."/>
            <person name="James T.Y."/>
            <person name="Grigoriev I.V."/>
        </authorList>
    </citation>
    <scope>NUCLEOTIDE SEQUENCE [LARGE SCALE GENOMIC DNA]</scope>
    <source>
        <strain evidence="5">RSA 1356</strain>
    </source>
</reference>
<keyword evidence="3" id="KW-0812">Transmembrane</keyword>
<feature type="transmembrane region" description="Helical" evidence="3">
    <location>
        <begin position="833"/>
        <end position="858"/>
    </location>
</feature>
<feature type="compositionally biased region" description="Polar residues" evidence="2">
    <location>
        <begin position="308"/>
        <end position="319"/>
    </location>
</feature>